<dbReference type="OrthoDB" id="591587at2759"/>
<protein>
    <submittedName>
        <fullName evidence="4">UPF0481 protein At3g47200-like</fullName>
    </submittedName>
</protein>
<evidence type="ECO:0000313" key="4">
    <source>
        <dbReference type="RefSeq" id="XP_022719648.1"/>
    </source>
</evidence>
<dbReference type="InterPro" id="IPR004158">
    <property type="entry name" value="DUF247_pln"/>
</dbReference>
<gene>
    <name evidence="4" type="primary">LOC111277476</name>
</gene>
<proteinExistence type="predicted"/>
<dbReference type="GeneID" id="111277476"/>
<evidence type="ECO:0000256" key="1">
    <source>
        <dbReference type="SAM" id="MobiDB-lite"/>
    </source>
</evidence>
<evidence type="ECO:0000313" key="3">
    <source>
        <dbReference type="Proteomes" id="UP000515121"/>
    </source>
</evidence>
<dbReference type="PANTHER" id="PTHR31170:SF9">
    <property type="entry name" value="PROTEIN, PUTATIVE (DUF247)-RELATED"/>
    <property type="match status" value="1"/>
</dbReference>
<keyword evidence="2" id="KW-0812">Transmembrane</keyword>
<dbReference type="PANTHER" id="PTHR31170">
    <property type="entry name" value="BNAC04G53230D PROTEIN"/>
    <property type="match status" value="1"/>
</dbReference>
<evidence type="ECO:0000256" key="2">
    <source>
        <dbReference type="SAM" id="Phobius"/>
    </source>
</evidence>
<accession>A0A6P5WUY9</accession>
<dbReference type="AlphaFoldDB" id="A0A6P5WUY9"/>
<dbReference type="KEGG" id="dzi:111277476"/>
<dbReference type="Proteomes" id="UP000515121">
    <property type="component" value="Unplaced"/>
</dbReference>
<keyword evidence="3" id="KW-1185">Reference proteome</keyword>
<keyword evidence="2" id="KW-0472">Membrane</keyword>
<name>A0A6P5WUY9_DURZI</name>
<sequence>MPPRRDPLRAIDVPKFGKNKDLANDDLDDNDNDDLELGSEGGFIYEVPKNIRQGNEKAYTPQLISIGPLHYRKTILGKMAKYKLSYQKKFCERTSTKTLEDFWSFVERKEKAILNCYEASSIIDDDIVVMIFYDALFIVELLLRNYEKETAKELGIKDFLLKGTWSAGLRRDLILLENQIPFFVLEELYELYRKSLREDKLHSACSTPASDLSFLHLACLYFDIPWDKRFNNLKILHFTGLLRCHLVKNCHPSMAQESKTETVYSATMLQDAGVELKAADDENASWLDIKFQGKELNIPKLNVHSNTEAYIRNVMALEMCHYPGEAYVCAYIELMNYLIKTDKDVDLLINKGILSKEGKSEGILVSRINPSKMMVGMIKKLMQRVGEPPGLYSETGNQLNQHYKNAQKHEIAIFFKANLAILKRVYFTNLWRGTGTVVAFMMVVLTFIQTVLAFLK</sequence>
<feature type="region of interest" description="Disordered" evidence="1">
    <location>
        <begin position="1"/>
        <end position="31"/>
    </location>
</feature>
<feature type="transmembrane region" description="Helical" evidence="2">
    <location>
        <begin position="430"/>
        <end position="455"/>
    </location>
</feature>
<reference evidence="4" key="1">
    <citation type="submission" date="2025-08" db="UniProtKB">
        <authorList>
            <consortium name="RefSeq"/>
        </authorList>
    </citation>
    <scope>IDENTIFICATION</scope>
    <source>
        <tissue evidence="4">Fruit stalk</tissue>
    </source>
</reference>
<dbReference type="Pfam" id="PF03140">
    <property type="entry name" value="DUF247"/>
    <property type="match status" value="1"/>
</dbReference>
<organism evidence="3 4">
    <name type="scientific">Durio zibethinus</name>
    <name type="common">Durian</name>
    <dbReference type="NCBI Taxonomy" id="66656"/>
    <lineage>
        <taxon>Eukaryota</taxon>
        <taxon>Viridiplantae</taxon>
        <taxon>Streptophyta</taxon>
        <taxon>Embryophyta</taxon>
        <taxon>Tracheophyta</taxon>
        <taxon>Spermatophyta</taxon>
        <taxon>Magnoliopsida</taxon>
        <taxon>eudicotyledons</taxon>
        <taxon>Gunneridae</taxon>
        <taxon>Pentapetalae</taxon>
        <taxon>rosids</taxon>
        <taxon>malvids</taxon>
        <taxon>Malvales</taxon>
        <taxon>Malvaceae</taxon>
        <taxon>Helicteroideae</taxon>
        <taxon>Durio</taxon>
    </lineage>
</organism>
<dbReference type="RefSeq" id="XP_022719648.1">
    <property type="nucleotide sequence ID" value="XM_022863913.1"/>
</dbReference>
<keyword evidence="2" id="KW-1133">Transmembrane helix</keyword>